<protein>
    <submittedName>
        <fullName evidence="1">Uncharacterized protein</fullName>
    </submittedName>
</protein>
<proteinExistence type="predicted"/>
<reference evidence="1 2" key="1">
    <citation type="submission" date="2019-07" db="EMBL/GenBank/DDBJ databases">
        <title>Whole genome shotgun sequence of Myxococcus fulvus NBRC 100333.</title>
        <authorList>
            <person name="Hosoyama A."/>
            <person name="Uohara A."/>
            <person name="Ohji S."/>
            <person name="Ichikawa N."/>
        </authorList>
    </citation>
    <scope>NUCLEOTIDE SEQUENCE [LARGE SCALE GENOMIC DNA]</scope>
    <source>
        <strain evidence="1 2">NBRC 100333</strain>
    </source>
</reference>
<gene>
    <name evidence="1" type="ORF">MFU01_57320</name>
</gene>
<evidence type="ECO:0000313" key="2">
    <source>
        <dbReference type="Proteomes" id="UP000321514"/>
    </source>
</evidence>
<name>A0A511T948_MYXFU</name>
<organism evidence="1 2">
    <name type="scientific">Myxococcus fulvus</name>
    <dbReference type="NCBI Taxonomy" id="33"/>
    <lineage>
        <taxon>Bacteria</taxon>
        <taxon>Pseudomonadati</taxon>
        <taxon>Myxococcota</taxon>
        <taxon>Myxococcia</taxon>
        <taxon>Myxococcales</taxon>
        <taxon>Cystobacterineae</taxon>
        <taxon>Myxococcaceae</taxon>
        <taxon>Myxococcus</taxon>
    </lineage>
</organism>
<accession>A0A511T948</accession>
<dbReference type="AlphaFoldDB" id="A0A511T948"/>
<comment type="caution">
    <text evidence="1">The sequence shown here is derived from an EMBL/GenBank/DDBJ whole genome shotgun (WGS) entry which is preliminary data.</text>
</comment>
<dbReference type="EMBL" id="BJXR01000040">
    <property type="protein sequence ID" value="GEN10695.1"/>
    <property type="molecule type" value="Genomic_DNA"/>
</dbReference>
<sequence>MLVGRGLHSLRSLPQKNIWTQTSLFDRDCSWAVGVEGAWDSAAGGALASVPQPAAPRQSSSVPRTRVLAGLLDMV</sequence>
<evidence type="ECO:0000313" key="1">
    <source>
        <dbReference type="EMBL" id="GEN10695.1"/>
    </source>
</evidence>
<dbReference type="Proteomes" id="UP000321514">
    <property type="component" value="Unassembled WGS sequence"/>
</dbReference>
<dbReference type="STRING" id="1334629.MFUL124B02_40330"/>